<feature type="transmembrane region" description="Helical" evidence="1">
    <location>
        <begin position="120"/>
        <end position="148"/>
    </location>
</feature>
<organism evidence="2">
    <name type="scientific">marine sediment metagenome</name>
    <dbReference type="NCBI Taxonomy" id="412755"/>
    <lineage>
        <taxon>unclassified sequences</taxon>
        <taxon>metagenomes</taxon>
        <taxon>ecological metagenomes</taxon>
    </lineage>
</organism>
<keyword evidence="1" id="KW-1133">Transmembrane helix</keyword>
<name>A0A0F9MZH9_9ZZZZ</name>
<protein>
    <submittedName>
        <fullName evidence="2">Uncharacterized protein</fullName>
    </submittedName>
</protein>
<feature type="transmembrane region" description="Helical" evidence="1">
    <location>
        <begin position="154"/>
        <end position="173"/>
    </location>
</feature>
<comment type="caution">
    <text evidence="2">The sequence shown here is derived from an EMBL/GenBank/DDBJ whole genome shotgun (WGS) entry which is preliminary data.</text>
</comment>
<sequence>MLILSLLPNPLDFIAIFSLVFMIYILTLYGILYVRKKMFEEGRDWVRIQVLLGLILIVVMIVLFFISNFMFAFLFFLGFILIIPLLIGLPLIIAYNKDPKRRRRKRIEFKTLSKEPDWRLTAGIIGPFFISIGAVLLLISSFMGIIFGIASYRFFTLSFTFLMGLIAVIGLVIESKRRKFGRFFCLIAGVLAIAGQYIPIGRVYDYIIFIYFFVDL</sequence>
<feature type="transmembrane region" description="Helical" evidence="1">
    <location>
        <begin position="72"/>
        <end position="95"/>
    </location>
</feature>
<keyword evidence="1" id="KW-0812">Transmembrane</keyword>
<gene>
    <name evidence="2" type="ORF">LCGC14_1323960</name>
</gene>
<accession>A0A0F9MZH9</accession>
<dbReference type="EMBL" id="LAZR01007929">
    <property type="protein sequence ID" value="KKM82005.1"/>
    <property type="molecule type" value="Genomic_DNA"/>
</dbReference>
<feature type="transmembrane region" description="Helical" evidence="1">
    <location>
        <begin position="46"/>
        <end position="66"/>
    </location>
</feature>
<proteinExistence type="predicted"/>
<feature type="transmembrane region" description="Helical" evidence="1">
    <location>
        <begin position="13"/>
        <end position="34"/>
    </location>
</feature>
<evidence type="ECO:0000313" key="2">
    <source>
        <dbReference type="EMBL" id="KKM82005.1"/>
    </source>
</evidence>
<dbReference type="AlphaFoldDB" id="A0A0F9MZH9"/>
<evidence type="ECO:0000256" key="1">
    <source>
        <dbReference type="SAM" id="Phobius"/>
    </source>
</evidence>
<reference evidence="2" key="1">
    <citation type="journal article" date="2015" name="Nature">
        <title>Complex archaea that bridge the gap between prokaryotes and eukaryotes.</title>
        <authorList>
            <person name="Spang A."/>
            <person name="Saw J.H."/>
            <person name="Jorgensen S.L."/>
            <person name="Zaremba-Niedzwiedzka K."/>
            <person name="Martijn J."/>
            <person name="Lind A.E."/>
            <person name="van Eijk R."/>
            <person name="Schleper C."/>
            <person name="Guy L."/>
            <person name="Ettema T.J."/>
        </authorList>
    </citation>
    <scope>NUCLEOTIDE SEQUENCE</scope>
</reference>
<feature type="transmembrane region" description="Helical" evidence="1">
    <location>
        <begin position="180"/>
        <end position="198"/>
    </location>
</feature>
<keyword evidence="1" id="KW-0472">Membrane</keyword>